<sequence length="116" mass="13217">MPCCISFPLSTGGSFTCCLAKLAPISKLFHLIGFVVVIHLSRSNLLQNLLFLVTECRYQVLGKIHSSKHIELSPFFHVSKKLSLTGPFNILIFVKIFICCLFIHVFLLRRQFELFS</sequence>
<dbReference type="EMBL" id="CM009297">
    <property type="protein sequence ID" value="KAI9389522.1"/>
    <property type="molecule type" value="Genomic_DNA"/>
</dbReference>
<accession>A0ACC0SJX8</accession>
<evidence type="ECO:0000313" key="1">
    <source>
        <dbReference type="EMBL" id="KAI9389522.1"/>
    </source>
</evidence>
<reference evidence="1 2" key="1">
    <citation type="journal article" date="2006" name="Science">
        <title>The genome of black cottonwood, Populus trichocarpa (Torr. &amp; Gray).</title>
        <authorList>
            <person name="Tuskan G.A."/>
            <person name="Difazio S."/>
            <person name="Jansson S."/>
            <person name="Bohlmann J."/>
            <person name="Grigoriev I."/>
            <person name="Hellsten U."/>
            <person name="Putnam N."/>
            <person name="Ralph S."/>
            <person name="Rombauts S."/>
            <person name="Salamov A."/>
            <person name="Schein J."/>
            <person name="Sterck L."/>
            <person name="Aerts A."/>
            <person name="Bhalerao R.R."/>
            <person name="Bhalerao R.P."/>
            <person name="Blaudez D."/>
            <person name="Boerjan W."/>
            <person name="Brun A."/>
            <person name="Brunner A."/>
            <person name="Busov V."/>
            <person name="Campbell M."/>
            <person name="Carlson J."/>
            <person name="Chalot M."/>
            <person name="Chapman J."/>
            <person name="Chen G.L."/>
            <person name="Cooper D."/>
            <person name="Coutinho P.M."/>
            <person name="Couturier J."/>
            <person name="Covert S."/>
            <person name="Cronk Q."/>
            <person name="Cunningham R."/>
            <person name="Davis J."/>
            <person name="Degroeve S."/>
            <person name="Dejardin A."/>
            <person name="Depamphilis C."/>
            <person name="Detter J."/>
            <person name="Dirks B."/>
            <person name="Dubchak I."/>
            <person name="Duplessis S."/>
            <person name="Ehlting J."/>
            <person name="Ellis B."/>
            <person name="Gendler K."/>
            <person name="Goodstein D."/>
            <person name="Gribskov M."/>
            <person name="Grimwood J."/>
            <person name="Groover A."/>
            <person name="Gunter L."/>
            <person name="Hamberger B."/>
            <person name="Heinze B."/>
            <person name="Helariutta Y."/>
            <person name="Henrissat B."/>
            <person name="Holligan D."/>
            <person name="Holt R."/>
            <person name="Huang W."/>
            <person name="Islam-Faridi N."/>
            <person name="Jones S."/>
            <person name="Jones-Rhoades M."/>
            <person name="Jorgensen R."/>
            <person name="Joshi C."/>
            <person name="Kangasjarvi J."/>
            <person name="Karlsson J."/>
            <person name="Kelleher C."/>
            <person name="Kirkpatrick R."/>
            <person name="Kirst M."/>
            <person name="Kohler A."/>
            <person name="Kalluri U."/>
            <person name="Larimer F."/>
            <person name="Leebens-Mack J."/>
            <person name="Leple J.C."/>
            <person name="Locascio P."/>
            <person name="Lou Y."/>
            <person name="Lucas S."/>
            <person name="Martin F."/>
            <person name="Montanini B."/>
            <person name="Napoli C."/>
            <person name="Nelson D.R."/>
            <person name="Nelson C."/>
            <person name="Nieminen K."/>
            <person name="Nilsson O."/>
            <person name="Pereda V."/>
            <person name="Peter G."/>
            <person name="Philippe R."/>
            <person name="Pilate G."/>
            <person name="Poliakov A."/>
            <person name="Razumovskaya J."/>
            <person name="Richardson P."/>
            <person name="Rinaldi C."/>
            <person name="Ritland K."/>
            <person name="Rouze P."/>
            <person name="Ryaboy D."/>
            <person name="Schmutz J."/>
            <person name="Schrader J."/>
            <person name="Segerman B."/>
            <person name="Shin H."/>
            <person name="Siddiqui A."/>
            <person name="Sterky F."/>
            <person name="Terry A."/>
            <person name="Tsai C.J."/>
            <person name="Uberbacher E."/>
            <person name="Unneberg P."/>
            <person name="Vahala J."/>
            <person name="Wall K."/>
            <person name="Wessler S."/>
            <person name="Yang G."/>
            <person name="Yin T."/>
            <person name="Douglas C."/>
            <person name="Marra M."/>
            <person name="Sandberg G."/>
            <person name="Van de Peer Y."/>
            <person name="Rokhsar D."/>
        </authorList>
    </citation>
    <scope>NUCLEOTIDE SEQUENCE [LARGE SCALE GENOMIC DNA]</scope>
    <source>
        <strain evidence="2">cv. Nisqually</strain>
    </source>
</reference>
<evidence type="ECO:0000313" key="2">
    <source>
        <dbReference type="Proteomes" id="UP000006729"/>
    </source>
</evidence>
<protein>
    <submittedName>
        <fullName evidence="1">Uncharacterized protein</fullName>
    </submittedName>
</protein>
<gene>
    <name evidence="1" type="ORF">POPTR_008G057232v4</name>
</gene>
<organism evidence="1 2">
    <name type="scientific">Populus trichocarpa</name>
    <name type="common">Western balsam poplar</name>
    <name type="synonym">Populus balsamifera subsp. trichocarpa</name>
    <dbReference type="NCBI Taxonomy" id="3694"/>
    <lineage>
        <taxon>Eukaryota</taxon>
        <taxon>Viridiplantae</taxon>
        <taxon>Streptophyta</taxon>
        <taxon>Embryophyta</taxon>
        <taxon>Tracheophyta</taxon>
        <taxon>Spermatophyta</taxon>
        <taxon>Magnoliopsida</taxon>
        <taxon>eudicotyledons</taxon>
        <taxon>Gunneridae</taxon>
        <taxon>Pentapetalae</taxon>
        <taxon>rosids</taxon>
        <taxon>fabids</taxon>
        <taxon>Malpighiales</taxon>
        <taxon>Salicaceae</taxon>
        <taxon>Saliceae</taxon>
        <taxon>Populus</taxon>
    </lineage>
</organism>
<keyword evidence="2" id="KW-1185">Reference proteome</keyword>
<proteinExistence type="predicted"/>
<name>A0ACC0SJX8_POPTR</name>
<dbReference type="Proteomes" id="UP000006729">
    <property type="component" value="Chromosome 8"/>
</dbReference>
<comment type="caution">
    <text evidence="1">The sequence shown here is derived from an EMBL/GenBank/DDBJ whole genome shotgun (WGS) entry which is preliminary data.</text>
</comment>